<evidence type="ECO:0000256" key="1">
    <source>
        <dbReference type="SAM" id="SignalP"/>
    </source>
</evidence>
<reference evidence="2 3" key="1">
    <citation type="submission" date="2016-03" db="EMBL/GenBank/DDBJ databases">
        <title>Genome sequence of Nesiotobacter sp. nov., a moderately halophilic alphaproteobacterium isolated from the Yellow Sea, China.</title>
        <authorList>
            <person name="Zhang G."/>
            <person name="Zhang R."/>
        </authorList>
    </citation>
    <scope>NUCLEOTIDE SEQUENCE [LARGE SCALE GENOMIC DNA]</scope>
    <source>
        <strain evidence="2 3">WB1-6</strain>
    </source>
</reference>
<accession>A0A1U7JDU9</accession>
<evidence type="ECO:0000313" key="2">
    <source>
        <dbReference type="EMBL" id="OKL42868.1"/>
    </source>
</evidence>
<protein>
    <recommendedName>
        <fullName evidence="4">YARHG domain-containing protein</fullName>
    </recommendedName>
</protein>
<gene>
    <name evidence="2" type="ORF">A3843_16675</name>
</gene>
<proteinExistence type="predicted"/>
<feature type="chain" id="PRO_5010557062" description="YARHG domain-containing protein" evidence="1">
    <location>
        <begin position="18"/>
        <end position="94"/>
    </location>
</feature>
<name>A0A1U7JDU9_9HYPH</name>
<evidence type="ECO:0000313" key="3">
    <source>
        <dbReference type="Proteomes" id="UP000185783"/>
    </source>
</evidence>
<keyword evidence="3" id="KW-1185">Reference proteome</keyword>
<evidence type="ECO:0008006" key="4">
    <source>
        <dbReference type="Google" id="ProtNLM"/>
    </source>
</evidence>
<keyword evidence="1" id="KW-0732">Signal</keyword>
<dbReference type="Proteomes" id="UP000185783">
    <property type="component" value="Unassembled WGS sequence"/>
</dbReference>
<dbReference type="AlphaFoldDB" id="A0A1U7JDU9"/>
<sequence length="94" mass="10908">MCSITLVASFLATPAWARPDTRTMTCQQARAMLNQQGAVVFTTGDRLFDRYVRDRRFCQFDEALKSAWVPTKDNPQCRIGYRCVRPYNFSIFDD</sequence>
<organism evidence="2 3">
    <name type="scientific">Pseudovibrio exalbescens</name>
    <dbReference type="NCBI Taxonomy" id="197461"/>
    <lineage>
        <taxon>Bacteria</taxon>
        <taxon>Pseudomonadati</taxon>
        <taxon>Pseudomonadota</taxon>
        <taxon>Alphaproteobacteria</taxon>
        <taxon>Hyphomicrobiales</taxon>
        <taxon>Stappiaceae</taxon>
        <taxon>Pseudovibrio</taxon>
    </lineage>
</organism>
<comment type="caution">
    <text evidence="2">The sequence shown here is derived from an EMBL/GenBank/DDBJ whole genome shotgun (WGS) entry which is preliminary data.</text>
</comment>
<feature type="signal peptide" evidence="1">
    <location>
        <begin position="1"/>
        <end position="17"/>
    </location>
</feature>
<dbReference type="EMBL" id="LVVZ01000032">
    <property type="protein sequence ID" value="OKL42868.1"/>
    <property type="molecule type" value="Genomic_DNA"/>
</dbReference>